<keyword evidence="13" id="KW-1185">Reference proteome</keyword>
<feature type="domain" description="Disease resistance R13L4/SHOC-2-like LRR" evidence="11">
    <location>
        <begin position="943"/>
        <end position="1190"/>
    </location>
</feature>
<dbReference type="GeneID" id="123403985"/>
<dbReference type="InterPro" id="IPR044974">
    <property type="entry name" value="Disease_R_plants"/>
</dbReference>
<evidence type="ECO:0000313" key="13">
    <source>
        <dbReference type="Proteomes" id="UP000011116"/>
    </source>
</evidence>
<proteinExistence type="inferred from homology"/>
<sequence length="1198" mass="135072">MEATALSIGKSVLDGALGYAKSALAEEVALQLGVRQDQVFITNELEMMQAFLMAAHEERFDDDRVVKVWVKQVRDVAYDVEDTLQEFAVRLKKQSWWRICRTLQDRRRVAKQMKDLRANVEDVSQRNMRYNLIKGPGSKAATFGDNSGITSAKMSAMDEGKRQHDKAKVDLIRLINKKDDNLRVIAVSGTSTGHLEKMSVIKSAYEDRNVHMKFECRAWITGFMCPFSLSEFLRRIIEQFHVNFLQGTGDKGKTTLEIPVLRRMGMMNEDDLVDEFTKYLSEKKYLIVLNGINTIKDWAHLKPCFRDSKKGSRIIVSAEQVGVASLCVGPDDAAPEYMRFFADENIYAFYEKGSQDGTDSMEAVSTSNADTASGDSSANMKTLNRTPTLLAAFKESKLIGRETEKREIVKLVTNVDSRQLEVISVWGMGGLGKTTLVRDVYQSQDLSREFEKRACVTVLRPFDLDALLKDLATQFGYNGVSEMDTKLAGHKYLIVLDDLSSNAEWDIIIPHFPAMETSSRIIVTTRVKGIAIHCSRKHENVYELQSLGHSSALDLFTEKVFGKTTNFYEQYPELSEPANLILKKCSGLPLAIVTIGGFLSNQTKSSLEWRRLNERMSTELEMNPELGYIRTVLMRSYDGLPYHLKSCFLYMPIFPEDYKVGRGRLARRWSAEGYSRGVRGKSAEEIADGYFMELISRSMILPSQQSILGRNGIGSCQVHDLIREIGVSKSMEENLVFTLEEGCSSNSQAMVRHLAISSNWEGDKNEFESTVDMSRLRSITCFGKWKSFFVFDKMRLLRVLDLEDTAGLYPHNLKDIGKLLHLRYLSLRGCGDISYLPDLLGNLRQLETLDVRDTWIVQLPKSIIKLRKLNYLRTSRKPANDDIEEVVGLPEEINNRPCELCVIMGICCLGCCAVQCIADIDLNSYDICTTFCCYGFPAVAMRLDLYGVLVPRGMRKLKNLHTLAVVNIGRQGKLILKDIEGLTQLRKLGVTGVNKVNGQELCSAIVGLSRLESLSIRSEGEPGLCGCLDGDFSFPETLQSLKLYGNLAKLPEWIQGLKNLVTLKLRSSRITEHDAAIQILGNLSNLVFLHLLEKSLVGEEVRLSFQKGMFPSLVVLELSMGYGTRLKSVKFEQKTTPRLEVLQFRQTAYIDSGFLSGLFSLASLKEVVLQHGYFGSELEYLRTELTKNPNLPVVKWVF</sequence>
<dbReference type="GO" id="GO:0009626">
    <property type="term" value="P:plant-type hypersensitive response"/>
    <property type="evidence" value="ECO:0007669"/>
    <property type="project" value="UniProtKB-ARBA"/>
</dbReference>
<comment type="similarity">
    <text evidence="1">Belongs to the disease resistance NB-LRR family.</text>
</comment>
<dbReference type="SMR" id="A0A287EH46"/>
<feature type="domain" description="Disease resistance R13L4/SHOC-2-like LRR" evidence="11">
    <location>
        <begin position="776"/>
        <end position="876"/>
    </location>
</feature>
<keyword evidence="2" id="KW-0433">Leucine-rich repeat</keyword>
<evidence type="ECO:0000256" key="7">
    <source>
        <dbReference type="SAM" id="MobiDB-lite"/>
    </source>
</evidence>
<feature type="domain" description="Disease resistance protein winged helix" evidence="10">
    <location>
        <begin position="653"/>
        <end position="724"/>
    </location>
</feature>
<dbReference type="OMA" id="WEQAVGH"/>
<dbReference type="KEGG" id="hvg:123403985"/>
<keyword evidence="3" id="KW-0677">Repeat</keyword>
<dbReference type="InterPro" id="IPR042197">
    <property type="entry name" value="Apaf_helical"/>
</dbReference>
<dbReference type="InterPro" id="IPR041118">
    <property type="entry name" value="Rx_N"/>
</dbReference>
<dbReference type="EnsemblPlants" id="HORVU.MOREX.r3.1HG0003260.1">
    <property type="protein sequence ID" value="HORVU.MOREX.r3.1HG0003260.1"/>
    <property type="gene ID" value="HORVU.MOREX.r3.1HG0003260"/>
</dbReference>
<reference evidence="13" key="1">
    <citation type="journal article" date="2012" name="Nature">
        <title>A physical, genetic and functional sequence assembly of the barley genome.</title>
        <authorList>
            <consortium name="The International Barley Genome Sequencing Consortium"/>
            <person name="Mayer K.F."/>
            <person name="Waugh R."/>
            <person name="Brown J.W."/>
            <person name="Schulman A."/>
            <person name="Langridge P."/>
            <person name="Platzer M."/>
            <person name="Fincher G.B."/>
            <person name="Muehlbauer G.J."/>
            <person name="Sato K."/>
            <person name="Close T.J."/>
            <person name="Wise R.P."/>
            <person name="Stein N."/>
        </authorList>
    </citation>
    <scope>NUCLEOTIDE SEQUENCE [LARGE SCALE GENOMIC DNA]</scope>
    <source>
        <strain evidence="13">cv. Morex</strain>
    </source>
</reference>
<dbReference type="RefSeq" id="XP_044953824.1">
    <property type="nucleotide sequence ID" value="XM_045097889.1"/>
</dbReference>
<keyword evidence="4" id="KW-0547">Nucleotide-binding</keyword>
<dbReference type="InterPro" id="IPR027417">
    <property type="entry name" value="P-loop_NTPase"/>
</dbReference>
<evidence type="ECO:0000259" key="8">
    <source>
        <dbReference type="Pfam" id="PF00931"/>
    </source>
</evidence>
<dbReference type="PaxDb" id="4513-MLOC_73882.1"/>
<dbReference type="Proteomes" id="UP000011116">
    <property type="component" value="Chromosome 1H"/>
</dbReference>
<dbReference type="Gene3D" id="1.20.5.4130">
    <property type="match status" value="1"/>
</dbReference>
<accession>A0A287EH46</accession>
<dbReference type="InterPro" id="IPR055414">
    <property type="entry name" value="LRR_R13L4/SHOC2-like"/>
</dbReference>
<dbReference type="Pfam" id="PF00931">
    <property type="entry name" value="NB-ARC"/>
    <property type="match status" value="2"/>
</dbReference>
<reference evidence="12" key="2">
    <citation type="submission" date="2020-10" db="EMBL/GenBank/DDBJ databases">
        <authorList>
            <person name="Scholz U."/>
            <person name="Mascher M."/>
            <person name="Fiebig A."/>
        </authorList>
    </citation>
    <scope>NUCLEOTIDE SEQUENCE [LARGE SCALE GENOMIC DNA]</scope>
    <source>
        <strain evidence="12">cv. Morex</strain>
    </source>
</reference>
<feature type="domain" description="NB-ARC" evidence="8">
    <location>
        <begin position="404"/>
        <end position="564"/>
    </location>
</feature>
<dbReference type="Gene3D" id="1.10.8.430">
    <property type="entry name" value="Helical domain of apoptotic protease-activating factors"/>
    <property type="match status" value="1"/>
</dbReference>
<dbReference type="InParanoid" id="A0A287EH46"/>
<dbReference type="OrthoDB" id="590607at2759"/>
<dbReference type="FunCoup" id="A0A287EH46">
    <property type="interactions" value="1"/>
</dbReference>
<organism evidence="12 13">
    <name type="scientific">Hordeum vulgare subsp. vulgare</name>
    <name type="common">Domesticated barley</name>
    <dbReference type="NCBI Taxonomy" id="112509"/>
    <lineage>
        <taxon>Eukaryota</taxon>
        <taxon>Viridiplantae</taxon>
        <taxon>Streptophyta</taxon>
        <taxon>Embryophyta</taxon>
        <taxon>Tracheophyta</taxon>
        <taxon>Spermatophyta</taxon>
        <taxon>Magnoliopsida</taxon>
        <taxon>Liliopsida</taxon>
        <taxon>Poales</taxon>
        <taxon>Poaceae</taxon>
        <taxon>BOP clade</taxon>
        <taxon>Pooideae</taxon>
        <taxon>Triticodae</taxon>
        <taxon>Triticeae</taxon>
        <taxon>Hordeinae</taxon>
        <taxon>Hordeum</taxon>
    </lineage>
</organism>
<evidence type="ECO:0000256" key="5">
    <source>
        <dbReference type="ARBA" id="ARBA00022821"/>
    </source>
</evidence>
<dbReference type="STRING" id="112509.A0A287EH46"/>
<dbReference type="GO" id="GO:0042742">
    <property type="term" value="P:defense response to bacterium"/>
    <property type="evidence" value="ECO:0007669"/>
    <property type="project" value="UniProtKB-ARBA"/>
</dbReference>
<evidence type="ECO:0000256" key="2">
    <source>
        <dbReference type="ARBA" id="ARBA00022614"/>
    </source>
</evidence>
<dbReference type="GO" id="GO:0002758">
    <property type="term" value="P:innate immune response-activating signaling pathway"/>
    <property type="evidence" value="ECO:0007669"/>
    <property type="project" value="UniProtKB-ARBA"/>
</dbReference>
<dbReference type="GO" id="GO:0043531">
    <property type="term" value="F:ADP binding"/>
    <property type="evidence" value="ECO:0007669"/>
    <property type="project" value="InterPro"/>
</dbReference>
<protein>
    <submittedName>
        <fullName evidence="12">Uncharacterized protein</fullName>
    </submittedName>
</protein>
<name>A0A287EH46_HORVV</name>
<dbReference type="InterPro" id="IPR036388">
    <property type="entry name" value="WH-like_DNA-bd_sf"/>
</dbReference>
<dbReference type="Gene3D" id="3.80.10.10">
    <property type="entry name" value="Ribonuclease Inhibitor"/>
    <property type="match status" value="2"/>
</dbReference>
<dbReference type="eggNOG" id="KOG4658">
    <property type="taxonomic scope" value="Eukaryota"/>
</dbReference>
<dbReference type="Pfam" id="PF23559">
    <property type="entry name" value="WHD_DRP"/>
    <property type="match status" value="1"/>
</dbReference>
<feature type="domain" description="Disease resistance N-terminal" evidence="9">
    <location>
        <begin position="16"/>
        <end position="98"/>
    </location>
</feature>
<reference evidence="12" key="3">
    <citation type="submission" date="2022-01" db="UniProtKB">
        <authorList>
            <consortium name="EnsemblPlants"/>
        </authorList>
    </citation>
    <scope>IDENTIFICATION</scope>
    <source>
        <strain evidence="12">subsp. vulgare</strain>
    </source>
</reference>
<dbReference type="FunFam" id="1.10.10.10:FF:000322">
    <property type="entry name" value="Probable disease resistance protein At1g63360"/>
    <property type="match status" value="1"/>
</dbReference>
<dbReference type="PANTHER" id="PTHR23155:SF1114">
    <property type="entry name" value="OS02G0475500 PROTEIN"/>
    <property type="match status" value="1"/>
</dbReference>
<dbReference type="InterPro" id="IPR058922">
    <property type="entry name" value="WHD_DRP"/>
</dbReference>
<feature type="region of interest" description="Disordered" evidence="7">
    <location>
        <begin position="359"/>
        <end position="378"/>
    </location>
</feature>
<dbReference type="ExpressionAtlas" id="A0A287EH46">
    <property type="expression patterns" value="baseline"/>
</dbReference>
<evidence type="ECO:0000313" key="12">
    <source>
        <dbReference type="EnsemblPlants" id="HORVU.MOREX.r3.1HG0003260.1"/>
    </source>
</evidence>
<dbReference type="Pfam" id="PF18052">
    <property type="entry name" value="Rx_N"/>
    <property type="match status" value="1"/>
</dbReference>
<evidence type="ECO:0000256" key="3">
    <source>
        <dbReference type="ARBA" id="ARBA00022737"/>
    </source>
</evidence>
<evidence type="ECO:0000256" key="1">
    <source>
        <dbReference type="ARBA" id="ARBA00008894"/>
    </source>
</evidence>
<evidence type="ECO:0000256" key="6">
    <source>
        <dbReference type="ARBA" id="ARBA00023054"/>
    </source>
</evidence>
<keyword evidence="6" id="KW-0175">Coiled coil</keyword>
<keyword evidence="5" id="KW-0611">Plant defense</keyword>
<dbReference type="Gramene" id="HORVU.MOREX.r3.1HG0003260.1">
    <property type="protein sequence ID" value="HORVU.MOREX.r3.1HG0003260.1"/>
    <property type="gene ID" value="HORVU.MOREX.r3.1HG0003260"/>
</dbReference>
<dbReference type="AlphaFoldDB" id="A0A287EH46"/>
<dbReference type="Pfam" id="PF23598">
    <property type="entry name" value="LRR_14"/>
    <property type="match status" value="2"/>
</dbReference>
<dbReference type="InterPro" id="IPR002182">
    <property type="entry name" value="NB-ARC"/>
</dbReference>
<dbReference type="PANTHER" id="PTHR23155">
    <property type="entry name" value="DISEASE RESISTANCE PROTEIN RP"/>
    <property type="match status" value="1"/>
</dbReference>
<dbReference type="Gene3D" id="3.40.50.300">
    <property type="entry name" value="P-loop containing nucleotide triphosphate hydrolases"/>
    <property type="match status" value="2"/>
</dbReference>
<evidence type="ECO:0000259" key="9">
    <source>
        <dbReference type="Pfam" id="PF18052"/>
    </source>
</evidence>
<dbReference type="SUPFAM" id="SSF52058">
    <property type="entry name" value="L domain-like"/>
    <property type="match status" value="1"/>
</dbReference>
<gene>
    <name evidence="12" type="primary">LOC123403985</name>
</gene>
<evidence type="ECO:0000259" key="10">
    <source>
        <dbReference type="Pfam" id="PF23559"/>
    </source>
</evidence>
<dbReference type="Gene3D" id="1.10.10.10">
    <property type="entry name" value="Winged helix-like DNA-binding domain superfamily/Winged helix DNA-binding domain"/>
    <property type="match status" value="1"/>
</dbReference>
<dbReference type="PRINTS" id="PR00364">
    <property type="entry name" value="DISEASERSIST"/>
</dbReference>
<dbReference type="InterPro" id="IPR038005">
    <property type="entry name" value="RX-like_CC"/>
</dbReference>
<dbReference type="SUPFAM" id="SSF52540">
    <property type="entry name" value="P-loop containing nucleoside triphosphate hydrolases"/>
    <property type="match status" value="2"/>
</dbReference>
<dbReference type="InterPro" id="IPR032675">
    <property type="entry name" value="LRR_dom_sf"/>
</dbReference>
<evidence type="ECO:0000259" key="11">
    <source>
        <dbReference type="Pfam" id="PF23598"/>
    </source>
</evidence>
<feature type="domain" description="NB-ARC" evidence="8">
    <location>
        <begin position="178"/>
        <end position="353"/>
    </location>
</feature>
<evidence type="ECO:0000256" key="4">
    <source>
        <dbReference type="ARBA" id="ARBA00022741"/>
    </source>
</evidence>
<dbReference type="CDD" id="cd14798">
    <property type="entry name" value="RX-CC_like"/>
    <property type="match status" value="1"/>
</dbReference>